<dbReference type="RefSeq" id="WP_051266561.1">
    <property type="nucleotide sequence ID" value="NZ_CP028426.1"/>
</dbReference>
<keyword evidence="4 11" id="KW-0067">ATP-binding</keyword>
<evidence type="ECO:0000256" key="7">
    <source>
        <dbReference type="SAM" id="MobiDB-lite"/>
    </source>
</evidence>
<dbReference type="InterPro" id="IPR011527">
    <property type="entry name" value="ABC1_TM_dom"/>
</dbReference>
<dbReference type="SUPFAM" id="SSF52540">
    <property type="entry name" value="P-loop containing nucleoside triphosphate hydrolases"/>
    <property type="match status" value="1"/>
</dbReference>
<evidence type="ECO:0000256" key="4">
    <source>
        <dbReference type="ARBA" id="ARBA00022840"/>
    </source>
</evidence>
<dbReference type="PROSITE" id="PS50893">
    <property type="entry name" value="ABC_TRANSPORTER_2"/>
    <property type="match status" value="1"/>
</dbReference>
<feature type="domain" description="ABC transporter" evidence="9">
    <location>
        <begin position="359"/>
        <end position="594"/>
    </location>
</feature>
<dbReference type="InterPro" id="IPR003439">
    <property type="entry name" value="ABC_transporter-like_ATP-bd"/>
</dbReference>
<feature type="region of interest" description="Disordered" evidence="7">
    <location>
        <begin position="338"/>
        <end position="357"/>
    </location>
</feature>
<dbReference type="Gene3D" id="3.40.50.300">
    <property type="entry name" value="P-loop containing nucleotide triphosphate hydrolases"/>
    <property type="match status" value="1"/>
</dbReference>
<evidence type="ECO:0000256" key="3">
    <source>
        <dbReference type="ARBA" id="ARBA00022741"/>
    </source>
</evidence>
<dbReference type="PROSITE" id="PS00211">
    <property type="entry name" value="ABC_TRANSPORTER_1"/>
    <property type="match status" value="1"/>
</dbReference>
<evidence type="ECO:0000256" key="5">
    <source>
        <dbReference type="ARBA" id="ARBA00022989"/>
    </source>
</evidence>
<dbReference type="EMBL" id="PXVD01000018">
    <property type="protein sequence ID" value="MDJ1371975.1"/>
    <property type="molecule type" value="Genomic_DNA"/>
</dbReference>
<name>A0ABT7C9W1_9MICO</name>
<feature type="transmembrane region" description="Helical" evidence="8">
    <location>
        <begin position="180"/>
        <end position="201"/>
    </location>
</feature>
<evidence type="ECO:0000256" key="6">
    <source>
        <dbReference type="ARBA" id="ARBA00023136"/>
    </source>
</evidence>
<feature type="region of interest" description="Disordered" evidence="7">
    <location>
        <begin position="111"/>
        <end position="134"/>
    </location>
</feature>
<dbReference type="Proteomes" id="UP001170379">
    <property type="component" value="Unassembled WGS sequence"/>
</dbReference>
<feature type="transmembrane region" description="Helical" evidence="8">
    <location>
        <begin position="65"/>
        <end position="84"/>
    </location>
</feature>
<evidence type="ECO:0000256" key="2">
    <source>
        <dbReference type="ARBA" id="ARBA00022692"/>
    </source>
</evidence>
<evidence type="ECO:0000256" key="1">
    <source>
        <dbReference type="ARBA" id="ARBA00004651"/>
    </source>
</evidence>
<proteinExistence type="predicted"/>
<feature type="transmembrane region" description="Helical" evidence="8">
    <location>
        <begin position="262"/>
        <end position="284"/>
    </location>
</feature>
<evidence type="ECO:0000259" key="9">
    <source>
        <dbReference type="PROSITE" id="PS50893"/>
    </source>
</evidence>
<feature type="transmembrane region" description="Helical" evidence="8">
    <location>
        <begin position="153"/>
        <end position="174"/>
    </location>
</feature>
<dbReference type="InterPro" id="IPR017871">
    <property type="entry name" value="ABC_transporter-like_CS"/>
</dbReference>
<sequence length="607" mass="63584">MWIGEALVDSPRGAWLGIALSWARTAFLSLAAVGIGATVDALIGATAGAGSAGLPGTAGWGTPSLITALAVVLGAVCGGFAEAVPGRVQGAEERHWRQRVLRRAILGLRSGGKPAGTRVGHPTGRPGGPTGEGALVDAATTGVEKTANYRAGFLGPTLASFTSPLVVLIVWAIFIDVRSALLLAGFVALVPVVIVLVGKWLRKPNHEYRRKETAAANQYLEMLEGLGTTKVLGAAPAARDRFAESARAAMRELGTLLGRNQLMIIVNDGVFGLLMTGAAIVLVLTALAGGQLSAGAAFAGVLLTVLLNEPIDRLGRTFYVGLAGRARRDQLEELIGAEQDAPETQPSFGRDRPASPPALELRDLSVSIRGGTILDRVSLRIPSGSRVALVGPSGAGKTTLLRAIAGLTETTPGANTTGEILADGEPTTPAALRNLVSIVAQHPGILSTTIADNLRLVAPDASDEQLRGALDRAHLLDEVDAMPNQLDEPVGDRGAFLSGGQRRRLAIARAFLRERPIVLLDEPTADLDRRTEALVRESLEEVTEGRTVVQIAHRLDTTADADLIVVVSAGRIAATGTPEELRASRGYYAEAFRNDAFRASNTGEDRR</sequence>
<comment type="caution">
    <text evidence="11">The sequence shown here is derived from an EMBL/GenBank/DDBJ whole genome shotgun (WGS) entry which is preliminary data.</text>
</comment>
<dbReference type="Pfam" id="PF00664">
    <property type="entry name" value="ABC_membrane"/>
    <property type="match status" value="1"/>
</dbReference>
<protein>
    <submittedName>
        <fullName evidence="11">ABC transporter ATP-binding protein</fullName>
    </submittedName>
</protein>
<evidence type="ECO:0000256" key="8">
    <source>
        <dbReference type="SAM" id="Phobius"/>
    </source>
</evidence>
<keyword evidence="5 8" id="KW-1133">Transmembrane helix</keyword>
<evidence type="ECO:0000259" key="10">
    <source>
        <dbReference type="PROSITE" id="PS50929"/>
    </source>
</evidence>
<dbReference type="SMART" id="SM00382">
    <property type="entry name" value="AAA"/>
    <property type="match status" value="1"/>
</dbReference>
<keyword evidence="3" id="KW-0547">Nucleotide-binding</keyword>
<dbReference type="GO" id="GO:0005524">
    <property type="term" value="F:ATP binding"/>
    <property type="evidence" value="ECO:0007669"/>
    <property type="project" value="UniProtKB-KW"/>
</dbReference>
<dbReference type="InterPro" id="IPR036640">
    <property type="entry name" value="ABC1_TM_sf"/>
</dbReference>
<reference evidence="11" key="2">
    <citation type="journal article" date="2022" name="Sci. Rep.">
        <title>In silico prediction of the enzymes involved in the degradation of the herbicide molinate by Gulosibacter molinativorax ON4T.</title>
        <authorList>
            <person name="Lopes A.R."/>
            <person name="Bunin E."/>
            <person name="Viana A.T."/>
            <person name="Froufe H."/>
            <person name="Munoz-Merida A."/>
            <person name="Pinho D."/>
            <person name="Figueiredo J."/>
            <person name="Barroso C."/>
            <person name="Vaz-Moreira I."/>
            <person name="Bellanger X."/>
            <person name="Egas C."/>
            <person name="Nunes O.C."/>
        </authorList>
    </citation>
    <scope>NUCLEOTIDE SEQUENCE</scope>
    <source>
        <strain evidence="11">ON4</strain>
    </source>
</reference>
<keyword evidence="6 8" id="KW-0472">Membrane</keyword>
<feature type="domain" description="ABC transmembrane type-1" evidence="10">
    <location>
        <begin position="15"/>
        <end position="323"/>
    </location>
</feature>
<dbReference type="PANTHER" id="PTHR24221">
    <property type="entry name" value="ATP-BINDING CASSETTE SUB-FAMILY B"/>
    <property type="match status" value="1"/>
</dbReference>
<dbReference type="Gene3D" id="1.20.1560.10">
    <property type="entry name" value="ABC transporter type 1, transmembrane domain"/>
    <property type="match status" value="1"/>
</dbReference>
<feature type="transmembrane region" description="Helical" evidence="8">
    <location>
        <begin position="26"/>
        <end position="45"/>
    </location>
</feature>
<organism evidence="11 12">
    <name type="scientific">Gulosibacter molinativorax</name>
    <dbReference type="NCBI Taxonomy" id="256821"/>
    <lineage>
        <taxon>Bacteria</taxon>
        <taxon>Bacillati</taxon>
        <taxon>Actinomycetota</taxon>
        <taxon>Actinomycetes</taxon>
        <taxon>Micrococcales</taxon>
        <taxon>Microbacteriaceae</taxon>
        <taxon>Gulosibacter</taxon>
    </lineage>
</organism>
<accession>A0ABT7C9W1</accession>
<dbReference type="Pfam" id="PF00005">
    <property type="entry name" value="ABC_tran"/>
    <property type="match status" value="1"/>
</dbReference>
<dbReference type="InterPro" id="IPR027417">
    <property type="entry name" value="P-loop_NTPase"/>
</dbReference>
<reference evidence="11" key="1">
    <citation type="submission" date="2018-03" db="EMBL/GenBank/DDBJ databases">
        <authorList>
            <person name="Nunes O.C."/>
            <person name="Lopes A.R."/>
            <person name="Froufe H."/>
            <person name="Munoz-Merida A."/>
            <person name="Barroso C."/>
            <person name="Egas C."/>
        </authorList>
    </citation>
    <scope>NUCLEOTIDE SEQUENCE</scope>
    <source>
        <strain evidence="11">ON4</strain>
    </source>
</reference>
<dbReference type="PROSITE" id="PS50929">
    <property type="entry name" value="ABC_TM1F"/>
    <property type="match status" value="1"/>
</dbReference>
<dbReference type="SUPFAM" id="SSF90123">
    <property type="entry name" value="ABC transporter transmembrane region"/>
    <property type="match status" value="1"/>
</dbReference>
<dbReference type="InterPro" id="IPR039421">
    <property type="entry name" value="Type_1_exporter"/>
</dbReference>
<evidence type="ECO:0000313" key="11">
    <source>
        <dbReference type="EMBL" id="MDJ1371975.1"/>
    </source>
</evidence>
<keyword evidence="2 8" id="KW-0812">Transmembrane</keyword>
<comment type="subcellular location">
    <subcellularLocation>
        <location evidence="1">Cell membrane</location>
        <topology evidence="1">Multi-pass membrane protein</topology>
    </subcellularLocation>
</comment>
<keyword evidence="12" id="KW-1185">Reference proteome</keyword>
<evidence type="ECO:0000313" key="12">
    <source>
        <dbReference type="Proteomes" id="UP001170379"/>
    </source>
</evidence>
<gene>
    <name evidence="11" type="ORF">C7K25_11450</name>
</gene>
<dbReference type="PANTHER" id="PTHR24221:SF590">
    <property type="entry name" value="COMPONENT LINKED WITH THE ASSEMBLY OF CYTOCHROME' TRANSPORT TRANSMEMBRANE ATP-BINDING PROTEIN ABC TRANSPORTER CYDD-RELATED"/>
    <property type="match status" value="1"/>
</dbReference>
<dbReference type="InterPro" id="IPR003593">
    <property type="entry name" value="AAA+_ATPase"/>
</dbReference>